<reference evidence="8 9" key="1">
    <citation type="submission" date="2021-04" db="EMBL/GenBank/DDBJ databases">
        <authorList>
            <person name="De Guttry C."/>
            <person name="Zahm M."/>
            <person name="Klopp C."/>
            <person name="Cabau C."/>
            <person name="Louis A."/>
            <person name="Berthelot C."/>
            <person name="Parey E."/>
            <person name="Roest Crollius H."/>
            <person name="Montfort J."/>
            <person name="Robinson-Rechavi M."/>
            <person name="Bucao C."/>
            <person name="Bouchez O."/>
            <person name="Gislard M."/>
            <person name="Lluch J."/>
            <person name="Milhes M."/>
            <person name="Lampietro C."/>
            <person name="Lopez Roques C."/>
            <person name="Donnadieu C."/>
            <person name="Braasch I."/>
            <person name="Desvignes T."/>
            <person name="Postlethwait J."/>
            <person name="Bobe J."/>
            <person name="Wedekind C."/>
            <person name="Guiguen Y."/>
        </authorList>
    </citation>
    <scope>NUCLEOTIDE SEQUENCE [LARGE SCALE GENOMIC DNA]</scope>
    <source>
        <strain evidence="8">Cs_M1</strain>
        <tissue evidence="8">Blood</tissue>
    </source>
</reference>
<evidence type="ECO:0000256" key="3">
    <source>
        <dbReference type="ARBA" id="ARBA00022840"/>
    </source>
</evidence>
<dbReference type="GO" id="GO:0005737">
    <property type="term" value="C:cytoplasm"/>
    <property type="evidence" value="ECO:0007669"/>
    <property type="project" value="TreeGrafter"/>
</dbReference>
<dbReference type="AlphaFoldDB" id="A0AAN8QWC9"/>
<dbReference type="GO" id="GO:0016459">
    <property type="term" value="C:myosin complex"/>
    <property type="evidence" value="ECO:0007669"/>
    <property type="project" value="UniProtKB-KW"/>
</dbReference>
<keyword evidence="6" id="KW-0518">Myosin</keyword>
<name>A0AAN8QWC9_9TELE</name>
<comment type="caution">
    <text evidence="6">Lacks conserved residue(s) required for the propagation of feature annotation.</text>
</comment>
<dbReference type="PROSITE" id="PS51456">
    <property type="entry name" value="MYOSIN_MOTOR"/>
    <property type="match status" value="1"/>
</dbReference>
<dbReference type="Gene3D" id="1.20.58.530">
    <property type="match status" value="1"/>
</dbReference>
<evidence type="ECO:0000256" key="4">
    <source>
        <dbReference type="ARBA" id="ARBA00023054"/>
    </source>
</evidence>
<evidence type="ECO:0000313" key="9">
    <source>
        <dbReference type="Proteomes" id="UP001356427"/>
    </source>
</evidence>
<comment type="similarity">
    <text evidence="1 6">Belongs to the TRAFAC class myosin-kinesin ATPase superfamily. Myosin family.</text>
</comment>
<evidence type="ECO:0000256" key="5">
    <source>
        <dbReference type="ARBA" id="ARBA00023203"/>
    </source>
</evidence>
<dbReference type="GO" id="GO:0051015">
    <property type="term" value="F:actin filament binding"/>
    <property type="evidence" value="ECO:0007669"/>
    <property type="project" value="TreeGrafter"/>
</dbReference>
<dbReference type="InterPro" id="IPR027417">
    <property type="entry name" value="P-loop_NTPase"/>
</dbReference>
<keyword evidence="6" id="KW-0505">Motor protein</keyword>
<keyword evidence="9" id="KW-1185">Reference proteome</keyword>
<keyword evidence="3" id="KW-0067">ATP-binding</keyword>
<accession>A0AAN8QWC9</accession>
<keyword evidence="2" id="KW-0547">Nucleotide-binding</keyword>
<evidence type="ECO:0000256" key="1">
    <source>
        <dbReference type="ARBA" id="ARBA00008314"/>
    </source>
</evidence>
<organism evidence="8 9">
    <name type="scientific">Coregonus suidteri</name>
    <dbReference type="NCBI Taxonomy" id="861788"/>
    <lineage>
        <taxon>Eukaryota</taxon>
        <taxon>Metazoa</taxon>
        <taxon>Chordata</taxon>
        <taxon>Craniata</taxon>
        <taxon>Vertebrata</taxon>
        <taxon>Euteleostomi</taxon>
        <taxon>Actinopterygii</taxon>
        <taxon>Neopterygii</taxon>
        <taxon>Teleostei</taxon>
        <taxon>Protacanthopterygii</taxon>
        <taxon>Salmoniformes</taxon>
        <taxon>Salmonidae</taxon>
        <taxon>Coregoninae</taxon>
        <taxon>Coregonus</taxon>
    </lineage>
</organism>
<dbReference type="GO" id="GO:0007015">
    <property type="term" value="P:actin filament organization"/>
    <property type="evidence" value="ECO:0007669"/>
    <property type="project" value="TreeGrafter"/>
</dbReference>
<sequence>MHFGNMKFKKVQREEQAEADGTETLHAPLKFYNFEQLCITFTNYNHHMFILEQGEYKREGTERTFIDLGLDLQACISHSNKELKQKDWYILSMGILSILEEECMFPKATDVSFKTKLYDNHAGKSPNFLKPRPDKKRKYETHFEWCRTTSHAFLRTLSVVMQLHGSKDKRRRKKGSFQTISQLHREAWTHSKSSSSCGVTEYRRDLYLQEGLPQPDPLCRVQTAMGIAPLSHIQYPILNPMAIPEHSFVDSRKAVEKLLGSLDSTSLESPR</sequence>
<dbReference type="PANTHER" id="PTHR13140:SF857">
    <property type="entry name" value="MYOSIN-11"/>
    <property type="match status" value="1"/>
</dbReference>
<dbReference type="EMBL" id="JAGTTL010000024">
    <property type="protein sequence ID" value="KAK6303892.1"/>
    <property type="molecule type" value="Genomic_DNA"/>
</dbReference>
<gene>
    <name evidence="8" type="ORF">J4Q44_G00263460</name>
</gene>
<evidence type="ECO:0000256" key="2">
    <source>
        <dbReference type="ARBA" id="ARBA00022741"/>
    </source>
</evidence>
<comment type="caution">
    <text evidence="8">The sequence shown here is derived from an EMBL/GenBank/DDBJ whole genome shotgun (WGS) entry which is preliminary data.</text>
</comment>
<proteinExistence type="inferred from homology"/>
<keyword evidence="5 6" id="KW-0009">Actin-binding</keyword>
<dbReference type="GO" id="GO:0000146">
    <property type="term" value="F:microfilament motor activity"/>
    <property type="evidence" value="ECO:0007669"/>
    <property type="project" value="TreeGrafter"/>
</dbReference>
<dbReference type="InterPro" id="IPR001609">
    <property type="entry name" value="Myosin_head_motor_dom-like"/>
</dbReference>
<evidence type="ECO:0000313" key="8">
    <source>
        <dbReference type="EMBL" id="KAK6303892.1"/>
    </source>
</evidence>
<feature type="domain" description="Myosin motor" evidence="7">
    <location>
        <begin position="1"/>
        <end position="144"/>
    </location>
</feature>
<dbReference type="SUPFAM" id="SSF52540">
    <property type="entry name" value="P-loop containing nucleoside triphosphate hydrolases"/>
    <property type="match status" value="1"/>
</dbReference>
<evidence type="ECO:0000259" key="7">
    <source>
        <dbReference type="PROSITE" id="PS51456"/>
    </source>
</evidence>
<dbReference type="PANTHER" id="PTHR13140">
    <property type="entry name" value="MYOSIN"/>
    <property type="match status" value="1"/>
</dbReference>
<dbReference type="Proteomes" id="UP001356427">
    <property type="component" value="Unassembled WGS sequence"/>
</dbReference>
<dbReference type="GO" id="GO:0005524">
    <property type="term" value="F:ATP binding"/>
    <property type="evidence" value="ECO:0007669"/>
    <property type="project" value="UniProtKB-KW"/>
</dbReference>
<protein>
    <recommendedName>
        <fullName evidence="7">Myosin motor domain-containing protein</fullName>
    </recommendedName>
</protein>
<evidence type="ECO:0000256" key="6">
    <source>
        <dbReference type="PROSITE-ProRule" id="PRU00782"/>
    </source>
</evidence>
<dbReference type="GO" id="GO:0016020">
    <property type="term" value="C:membrane"/>
    <property type="evidence" value="ECO:0007669"/>
    <property type="project" value="TreeGrafter"/>
</dbReference>
<dbReference type="Pfam" id="PF00063">
    <property type="entry name" value="Myosin_head"/>
    <property type="match status" value="1"/>
</dbReference>
<keyword evidence="4" id="KW-0175">Coiled coil</keyword>